<dbReference type="Proteomes" id="UP000005561">
    <property type="component" value="Unassembled WGS sequence"/>
</dbReference>
<accession>C6LLF8</accession>
<organism evidence="1 2">
    <name type="scientific">Marvinbryantia formatexigens DSM 14469</name>
    <dbReference type="NCBI Taxonomy" id="478749"/>
    <lineage>
        <taxon>Bacteria</taxon>
        <taxon>Bacillati</taxon>
        <taxon>Bacillota</taxon>
        <taxon>Clostridia</taxon>
        <taxon>Lachnospirales</taxon>
        <taxon>Lachnospiraceae</taxon>
        <taxon>Marvinbryantia</taxon>
    </lineage>
</organism>
<dbReference type="EMBL" id="ACCL02000030">
    <property type="protein sequence ID" value="EET58498.1"/>
    <property type="molecule type" value="Genomic_DNA"/>
</dbReference>
<dbReference type="AlphaFoldDB" id="C6LLF8"/>
<comment type="caution">
    <text evidence="1">The sequence shown here is derived from an EMBL/GenBank/DDBJ whole genome shotgun (WGS) entry which is preliminary data.</text>
</comment>
<evidence type="ECO:0000313" key="1">
    <source>
        <dbReference type="EMBL" id="EET58498.1"/>
    </source>
</evidence>
<evidence type="ECO:0000313" key="2">
    <source>
        <dbReference type="Proteomes" id="UP000005561"/>
    </source>
</evidence>
<keyword evidence="2" id="KW-1185">Reference proteome</keyword>
<sequence length="67" mass="8130">MTHPVICFFQYNKNPGVCKLFLQAVHDKRMNDSYRPISVFLIFLRFQYFFQMLDWTQSNYISLFSHG</sequence>
<proteinExistence type="predicted"/>
<protein>
    <submittedName>
        <fullName evidence="1">Uncharacterized protein</fullName>
    </submittedName>
</protein>
<gene>
    <name evidence="1" type="ORF">BRYFOR_09505</name>
</gene>
<reference evidence="1" key="1">
    <citation type="submission" date="2009-07" db="EMBL/GenBank/DDBJ databases">
        <authorList>
            <person name="Weinstock G."/>
            <person name="Sodergren E."/>
            <person name="Clifton S."/>
            <person name="Fulton L."/>
            <person name="Fulton B."/>
            <person name="Courtney L."/>
            <person name="Fronick C."/>
            <person name="Harrison M."/>
            <person name="Strong C."/>
            <person name="Farmer C."/>
            <person name="Delahaunty K."/>
            <person name="Markovic C."/>
            <person name="Hall O."/>
            <person name="Minx P."/>
            <person name="Tomlinson C."/>
            <person name="Mitreva M."/>
            <person name="Nelson J."/>
            <person name="Hou S."/>
            <person name="Wollam A."/>
            <person name="Pepin K.H."/>
            <person name="Johnson M."/>
            <person name="Bhonagiri V."/>
            <person name="Nash W.E."/>
            <person name="Warren W."/>
            <person name="Chinwalla A."/>
            <person name="Mardis E.R."/>
            <person name="Wilson R.K."/>
        </authorList>
    </citation>
    <scope>NUCLEOTIDE SEQUENCE [LARGE SCALE GENOMIC DNA]</scope>
    <source>
        <strain evidence="1">DSM 14469</strain>
    </source>
</reference>
<name>C6LLF8_9FIRM</name>